<dbReference type="SUPFAM" id="SSF49464">
    <property type="entry name" value="Carboxypeptidase regulatory domain-like"/>
    <property type="match status" value="1"/>
</dbReference>
<keyword evidence="4 8" id="KW-0812">Transmembrane</keyword>
<keyword evidence="5 9" id="KW-0798">TonB box</keyword>
<keyword evidence="3 8" id="KW-1134">Transmembrane beta strand</keyword>
<keyword evidence="13" id="KW-1185">Reference proteome</keyword>
<dbReference type="NCBIfam" id="TIGR04057">
    <property type="entry name" value="SusC_RagA_signa"/>
    <property type="match status" value="1"/>
</dbReference>
<evidence type="ECO:0000256" key="7">
    <source>
        <dbReference type="ARBA" id="ARBA00023237"/>
    </source>
</evidence>
<evidence type="ECO:0000259" key="10">
    <source>
        <dbReference type="Pfam" id="PF00593"/>
    </source>
</evidence>
<dbReference type="Gene3D" id="2.60.40.1120">
    <property type="entry name" value="Carboxypeptidase-like, regulatory domain"/>
    <property type="match status" value="1"/>
</dbReference>
<evidence type="ECO:0000313" key="13">
    <source>
        <dbReference type="Proteomes" id="UP001570846"/>
    </source>
</evidence>
<comment type="subcellular location">
    <subcellularLocation>
        <location evidence="1 8">Cell outer membrane</location>
        <topology evidence="1 8">Multi-pass membrane protein</topology>
    </subcellularLocation>
</comment>
<evidence type="ECO:0000256" key="9">
    <source>
        <dbReference type="RuleBase" id="RU003357"/>
    </source>
</evidence>
<evidence type="ECO:0000313" key="12">
    <source>
        <dbReference type="EMBL" id="MFA1770200.1"/>
    </source>
</evidence>
<dbReference type="EMBL" id="JBGOGF010000001">
    <property type="protein sequence ID" value="MFA1770200.1"/>
    <property type="molecule type" value="Genomic_DNA"/>
</dbReference>
<dbReference type="InterPro" id="IPR012910">
    <property type="entry name" value="Plug_dom"/>
</dbReference>
<keyword evidence="7 8" id="KW-0998">Cell outer membrane</keyword>
<dbReference type="Gene3D" id="2.40.170.20">
    <property type="entry name" value="TonB-dependent receptor, beta-barrel domain"/>
    <property type="match status" value="1"/>
</dbReference>
<keyword evidence="2 8" id="KW-0813">Transport</keyword>
<dbReference type="SUPFAM" id="SSF56935">
    <property type="entry name" value="Porins"/>
    <property type="match status" value="1"/>
</dbReference>
<evidence type="ECO:0000256" key="8">
    <source>
        <dbReference type="PROSITE-ProRule" id="PRU01360"/>
    </source>
</evidence>
<sequence>MKLLSNFIMSYLMQLNGSSFSTNSIMTKQLLKFLFLGIGLFLCQELYAQAIDVTGRVVSSEDGQPLIGVSVVLKGTAQGTQTNVEGKFSLKAQVGDVVQFTYMGYVSQEVRIAAKNAVLEIALARTATKLDEVVVVGYGTQSRETITSSIAKVDKQVLESVPRANVASALQGTVSGVQVVNATGQPGAAPSIRLRGGASINNPGPPLVIVDGIIRTLNDIPTDNVESIEVLKDAAATAIYGARANNGVILVTTKKGKNGVAQVSYKFTGGYNQRREGYNYLGARDYIHYTRLGYLNSGRTLAQVNSSRGLGFLNDAANLASFDIRKLDGTTRGLLTQGWEAMPDPYNPATDSILFKDHGGKIEDLVFRDTYTKEHFVNVVGGNDKGKYFASFGYYDEDGVIVGSQYRRYTADVNGSYRVKPNVEVSTGVTLSTSSQIGTVGGEVNTLYRSLAIWPTFNPWLDEAKTLPNPGNGSSDGNPLYWLGRVVQDDELNRVTASGAVTWDILPGLFLKGSGSAYMAERKNEYFQKSTQTYTDIFANPQRFNTSRNSSASLQRDFQQQYSAILNYSKSFGGNHNLDATLGTEYFGVNSFSMQVLGQNAPTDDIPTVNASTTFSPGNNFSSKSDYKIISALGRLNYNYDERYLLTMVFRQDAVSSLAKENRVGFFPGMSAGWNVHREAFFQNSGLVNYISTLKPRVSYGVNGNVAGLGRYEVQGVYGLQTNYGGSAGFLNTGVINTNLRWEKSKTTDVGLDLGLLDNRVSLLFDYYNRKTSDLLTNLTLPSYVGFGSFRTNLGTYQNKGYEFALESEVLRSKAGINLTVGANAAYVKNKILQLPFNGNENNRQGGIQIYDPAAGKVVWVGGLQEGGTLGDIYGYKQVSIFKNAEEVATVAGKRYDAIARISGPNLPAGSGGRITPGDVNWLDVDKNDTIDTRDQVRLGNYNPKWTGGFSTNLSYKGLSLFTRFDFALGHTIYNDLVARTLGNYQGSFNYIDLIKDAWSPTNTETDIPKVYFADQVSGSKQNYTRANNGNAFLNGNNSRFYEKGDYLACREITLSYNLSQDFLSKIKVLSQARVYTSFSNLFYVTKFSGPSPEPPLIDGNPTGIYMGTYPTPRTAILGVQVSF</sequence>
<proteinExistence type="inferred from homology"/>
<dbReference type="NCBIfam" id="TIGR04056">
    <property type="entry name" value="OMP_RagA_SusC"/>
    <property type="match status" value="1"/>
</dbReference>
<dbReference type="RefSeq" id="WP_225840723.1">
    <property type="nucleotide sequence ID" value="NZ_BMMG01000002.1"/>
</dbReference>
<evidence type="ECO:0000256" key="3">
    <source>
        <dbReference type="ARBA" id="ARBA00022452"/>
    </source>
</evidence>
<dbReference type="Proteomes" id="UP001570846">
    <property type="component" value="Unassembled WGS sequence"/>
</dbReference>
<evidence type="ECO:0000256" key="6">
    <source>
        <dbReference type="ARBA" id="ARBA00023136"/>
    </source>
</evidence>
<dbReference type="Pfam" id="PF13715">
    <property type="entry name" value="CarbopepD_reg_2"/>
    <property type="match status" value="1"/>
</dbReference>
<comment type="similarity">
    <text evidence="8 9">Belongs to the TonB-dependent receptor family.</text>
</comment>
<comment type="caution">
    <text evidence="12">The sequence shown here is derived from an EMBL/GenBank/DDBJ whole genome shotgun (WGS) entry which is preliminary data.</text>
</comment>
<dbReference type="InterPro" id="IPR039426">
    <property type="entry name" value="TonB-dep_rcpt-like"/>
</dbReference>
<dbReference type="InterPro" id="IPR037066">
    <property type="entry name" value="Plug_dom_sf"/>
</dbReference>
<feature type="domain" description="TonB-dependent receptor plug" evidence="11">
    <location>
        <begin position="144"/>
        <end position="248"/>
    </location>
</feature>
<gene>
    <name evidence="12" type="ORF">ACD591_02770</name>
</gene>
<keyword evidence="6 8" id="KW-0472">Membrane</keyword>
<dbReference type="InterPro" id="IPR008969">
    <property type="entry name" value="CarboxyPept-like_regulatory"/>
</dbReference>
<dbReference type="PROSITE" id="PS52016">
    <property type="entry name" value="TONB_DEPENDENT_REC_3"/>
    <property type="match status" value="1"/>
</dbReference>
<name>A0ABV4RCR7_9BACT</name>
<evidence type="ECO:0000256" key="5">
    <source>
        <dbReference type="ARBA" id="ARBA00023077"/>
    </source>
</evidence>
<dbReference type="InterPro" id="IPR036942">
    <property type="entry name" value="Beta-barrel_TonB_sf"/>
</dbReference>
<evidence type="ECO:0000256" key="2">
    <source>
        <dbReference type="ARBA" id="ARBA00022448"/>
    </source>
</evidence>
<accession>A0ABV4RCR7</accession>
<feature type="domain" description="TonB-dependent receptor-like beta-barrel" evidence="10">
    <location>
        <begin position="457"/>
        <end position="833"/>
    </location>
</feature>
<dbReference type="InterPro" id="IPR000531">
    <property type="entry name" value="Beta-barrel_TonB"/>
</dbReference>
<evidence type="ECO:0000256" key="1">
    <source>
        <dbReference type="ARBA" id="ARBA00004571"/>
    </source>
</evidence>
<dbReference type="InterPro" id="IPR023997">
    <property type="entry name" value="TonB-dep_OMP_SusC/RagA_CS"/>
</dbReference>
<protein>
    <submittedName>
        <fullName evidence="12">SusC/RagA family TonB-linked outer membrane protein</fullName>
    </submittedName>
</protein>
<reference evidence="12 13" key="1">
    <citation type="submission" date="2024-08" db="EMBL/GenBank/DDBJ databases">
        <authorList>
            <person name="Wei W."/>
        </authorList>
    </citation>
    <scope>NUCLEOTIDE SEQUENCE [LARGE SCALE GENOMIC DNA]</scope>
    <source>
        <strain evidence="12 13">XU2</strain>
    </source>
</reference>
<dbReference type="Pfam" id="PF07715">
    <property type="entry name" value="Plug"/>
    <property type="match status" value="1"/>
</dbReference>
<evidence type="ECO:0000256" key="4">
    <source>
        <dbReference type="ARBA" id="ARBA00022692"/>
    </source>
</evidence>
<dbReference type="Pfam" id="PF00593">
    <property type="entry name" value="TonB_dep_Rec_b-barrel"/>
    <property type="match status" value="1"/>
</dbReference>
<organism evidence="12 13">
    <name type="scientific">Rufibacter glacialis</name>
    <dbReference type="NCBI Taxonomy" id="1259555"/>
    <lineage>
        <taxon>Bacteria</taxon>
        <taxon>Pseudomonadati</taxon>
        <taxon>Bacteroidota</taxon>
        <taxon>Cytophagia</taxon>
        <taxon>Cytophagales</taxon>
        <taxon>Hymenobacteraceae</taxon>
        <taxon>Rufibacter</taxon>
    </lineage>
</organism>
<dbReference type="Gene3D" id="2.170.130.10">
    <property type="entry name" value="TonB-dependent receptor, plug domain"/>
    <property type="match status" value="1"/>
</dbReference>
<evidence type="ECO:0000259" key="11">
    <source>
        <dbReference type="Pfam" id="PF07715"/>
    </source>
</evidence>
<dbReference type="InterPro" id="IPR023996">
    <property type="entry name" value="TonB-dep_OMP_SusC/RagA"/>
</dbReference>